<protein>
    <submittedName>
        <fullName evidence="2">Uncharacterized protein</fullName>
    </submittedName>
</protein>
<evidence type="ECO:0000313" key="3">
    <source>
        <dbReference type="Proteomes" id="UP000192738"/>
    </source>
</evidence>
<dbReference type="RefSeq" id="WP_084577339.1">
    <property type="nucleotide sequence ID" value="NZ_CP155572.1"/>
</dbReference>
<dbReference type="Proteomes" id="UP000192738">
    <property type="component" value="Unassembled WGS sequence"/>
</dbReference>
<reference evidence="2 3" key="1">
    <citation type="submission" date="2017-04" db="EMBL/GenBank/DDBJ databases">
        <authorList>
            <person name="Afonso C.L."/>
            <person name="Miller P.J."/>
            <person name="Scott M.A."/>
            <person name="Spackman E."/>
            <person name="Goraichik I."/>
            <person name="Dimitrov K.M."/>
            <person name="Suarez D.L."/>
            <person name="Swayne D.E."/>
        </authorList>
    </citation>
    <scope>NUCLEOTIDE SEQUENCE [LARGE SCALE GENOMIC DNA]</scope>
    <source>
        <strain evidence="2 3">DSM 5090</strain>
    </source>
</reference>
<proteinExistence type="predicted"/>
<name>A0A1W2DVX5_9FIRM</name>
<dbReference type="AlphaFoldDB" id="A0A1W2DVX5"/>
<feature type="transmembrane region" description="Helical" evidence="1">
    <location>
        <begin position="12"/>
        <end position="34"/>
    </location>
</feature>
<evidence type="ECO:0000256" key="1">
    <source>
        <dbReference type="SAM" id="Phobius"/>
    </source>
</evidence>
<accession>A0A1W2DVX5</accession>
<keyword evidence="1" id="KW-0812">Transmembrane</keyword>
<keyword evidence="1" id="KW-0472">Membrane</keyword>
<organism evidence="2 3">
    <name type="scientific">Sporomusa malonica</name>
    <dbReference type="NCBI Taxonomy" id="112901"/>
    <lineage>
        <taxon>Bacteria</taxon>
        <taxon>Bacillati</taxon>
        <taxon>Bacillota</taxon>
        <taxon>Negativicutes</taxon>
        <taxon>Selenomonadales</taxon>
        <taxon>Sporomusaceae</taxon>
        <taxon>Sporomusa</taxon>
    </lineage>
</organism>
<evidence type="ECO:0000313" key="2">
    <source>
        <dbReference type="EMBL" id="SMD01176.1"/>
    </source>
</evidence>
<dbReference type="EMBL" id="FWXI01000018">
    <property type="protein sequence ID" value="SMD01176.1"/>
    <property type="molecule type" value="Genomic_DNA"/>
</dbReference>
<sequence length="217" mass="24227">MSRGEEHSKVFATRMFFLALIAGLLISLCTPLTYLGWAWKTKQAETAALAQQIAREAQEIVINNPDMRQYNLQQLNSLVSLYQQKPDIKHIKIATNWSNSESSAGVPSPALFDIIRRVDITFRGTTHGYVEITVTAASVIMSTVLLSGIFFGLGLLTNTLIYRLPVSIIIENEKALEIMAFKLKEKTEELAHAQSMLEQNALSECKTNLNNANQLIK</sequence>
<keyword evidence="3" id="KW-1185">Reference proteome</keyword>
<gene>
    <name evidence="2" type="ORF">SAMN04488500_11877</name>
</gene>
<keyword evidence="1" id="KW-1133">Transmembrane helix</keyword>
<feature type="transmembrane region" description="Helical" evidence="1">
    <location>
        <begin position="132"/>
        <end position="156"/>
    </location>
</feature>